<dbReference type="InterPro" id="IPR009050">
    <property type="entry name" value="Globin-like_sf"/>
</dbReference>
<dbReference type="GO" id="GO:0030295">
    <property type="term" value="F:protein kinase activator activity"/>
    <property type="evidence" value="ECO:0007669"/>
    <property type="project" value="TreeGrafter"/>
</dbReference>
<dbReference type="InterPro" id="IPR044398">
    <property type="entry name" value="Globin-sensor_dom"/>
</dbReference>
<accession>A0A933GLK2</accession>
<dbReference type="Pfam" id="PF02518">
    <property type="entry name" value="HATPase_c"/>
    <property type="match status" value="1"/>
</dbReference>
<dbReference type="GO" id="GO:0000156">
    <property type="term" value="F:phosphorelay response regulator activity"/>
    <property type="evidence" value="ECO:0007669"/>
    <property type="project" value="TreeGrafter"/>
</dbReference>
<evidence type="ECO:0000256" key="5">
    <source>
        <dbReference type="ARBA" id="ARBA00022777"/>
    </source>
</evidence>
<gene>
    <name evidence="8" type="ORF">HY730_04690</name>
</gene>
<evidence type="ECO:0000256" key="2">
    <source>
        <dbReference type="ARBA" id="ARBA00012438"/>
    </source>
</evidence>
<dbReference type="SUPFAM" id="SSF55874">
    <property type="entry name" value="ATPase domain of HSP90 chaperone/DNA topoisomerase II/histidine kinase"/>
    <property type="match status" value="1"/>
</dbReference>
<dbReference type="InterPro" id="IPR036890">
    <property type="entry name" value="HATPase_C_sf"/>
</dbReference>
<dbReference type="GO" id="GO:0019825">
    <property type="term" value="F:oxygen binding"/>
    <property type="evidence" value="ECO:0007669"/>
    <property type="project" value="InterPro"/>
</dbReference>
<dbReference type="PANTHER" id="PTHR42878:SF15">
    <property type="entry name" value="BACTERIOPHYTOCHROME"/>
    <property type="match status" value="1"/>
</dbReference>
<dbReference type="AlphaFoldDB" id="A0A933GLK2"/>
<dbReference type="InterPro" id="IPR012292">
    <property type="entry name" value="Globin/Proto"/>
</dbReference>
<dbReference type="SMART" id="SM00387">
    <property type="entry name" value="HATPase_c"/>
    <property type="match status" value="1"/>
</dbReference>
<reference evidence="8" key="1">
    <citation type="submission" date="2020-07" db="EMBL/GenBank/DDBJ databases">
        <title>Huge and variable diversity of episymbiotic CPR bacteria and DPANN archaea in groundwater ecosystems.</title>
        <authorList>
            <person name="He C.Y."/>
            <person name="Keren R."/>
            <person name="Whittaker M."/>
            <person name="Farag I.F."/>
            <person name="Doudna J."/>
            <person name="Cate J.H.D."/>
            <person name="Banfield J.F."/>
        </authorList>
    </citation>
    <scope>NUCLEOTIDE SEQUENCE</scope>
    <source>
        <strain evidence="8">NC_groundwater_1482_Ag_S-0.65um_47_24</strain>
    </source>
</reference>
<dbReference type="CDD" id="cd00082">
    <property type="entry name" value="HisKA"/>
    <property type="match status" value="1"/>
</dbReference>
<keyword evidence="5" id="KW-0418">Kinase</keyword>
<dbReference type="SMART" id="SM00388">
    <property type="entry name" value="HisKA"/>
    <property type="match status" value="1"/>
</dbReference>
<evidence type="ECO:0000256" key="6">
    <source>
        <dbReference type="SAM" id="Coils"/>
    </source>
</evidence>
<evidence type="ECO:0000313" key="9">
    <source>
        <dbReference type="Proteomes" id="UP000772181"/>
    </source>
</evidence>
<dbReference type="Proteomes" id="UP000772181">
    <property type="component" value="Unassembled WGS sequence"/>
</dbReference>
<dbReference type="SUPFAM" id="SSF47384">
    <property type="entry name" value="Homodimeric domain of signal transducing histidine kinase"/>
    <property type="match status" value="1"/>
</dbReference>
<proteinExistence type="predicted"/>
<dbReference type="InterPro" id="IPR003594">
    <property type="entry name" value="HATPase_dom"/>
</dbReference>
<dbReference type="GO" id="GO:0020037">
    <property type="term" value="F:heme binding"/>
    <property type="evidence" value="ECO:0007669"/>
    <property type="project" value="InterPro"/>
</dbReference>
<dbReference type="Gene3D" id="3.30.565.10">
    <property type="entry name" value="Histidine kinase-like ATPase, C-terminal domain"/>
    <property type="match status" value="1"/>
</dbReference>
<keyword evidence="4" id="KW-0808">Transferase</keyword>
<dbReference type="Gene3D" id="1.10.287.130">
    <property type="match status" value="1"/>
</dbReference>
<dbReference type="InterPro" id="IPR003661">
    <property type="entry name" value="HisK_dim/P_dom"/>
</dbReference>
<comment type="catalytic activity">
    <reaction evidence="1">
        <text>ATP + protein L-histidine = ADP + protein N-phospho-L-histidine.</text>
        <dbReference type="EC" id="2.7.13.3"/>
    </reaction>
</comment>
<dbReference type="InterPro" id="IPR050351">
    <property type="entry name" value="BphY/WalK/GraS-like"/>
</dbReference>
<sequence length="430" mass="50268">MNEKTIEILPISREEIEDRKAYLDFTERDLQALTELKPIIEDNLDYLVEGFYQKLLKWERTRAFFKDEATVNRLKLAQRNYLMSLVAGEYDEDYFQSRVKIGKIHNIIKLIPWFYLGAYNLYHRLIYPLIFRAYYPDSEKIEETILALDKIMNLDTQLAMETYFEAYKGELTQLNQQLEEANKYLEMQVAKRTEELERKNQELSAINSDLEAFVYTVSHDLKAPILTMHGFTNLLLESYSDCLDDKGKDYLDRISKNVKRMDSLIGNLLKLSRIRYETHEYAEVSFQKIIEEACETLHKKLVDSGMEVVLREPLPTIYCDEIRLTEVMVNLLDNAIKYRKVDAQGRVEVSARETGHDHEFCVRDNGTGVDPEYADKVFELFQCFHEGCQGESTGVGLSIVKRIIEKHRGKVWLESKMGEGAAFFFTLPKK</sequence>
<evidence type="ECO:0000256" key="3">
    <source>
        <dbReference type="ARBA" id="ARBA00022553"/>
    </source>
</evidence>
<feature type="domain" description="Histidine kinase" evidence="7">
    <location>
        <begin position="216"/>
        <end position="430"/>
    </location>
</feature>
<feature type="coiled-coil region" evidence="6">
    <location>
        <begin position="164"/>
        <end position="202"/>
    </location>
</feature>
<name>A0A933GLK2_UNCTE</name>
<dbReference type="InterPro" id="IPR036097">
    <property type="entry name" value="HisK_dim/P_sf"/>
</dbReference>
<evidence type="ECO:0000313" key="8">
    <source>
        <dbReference type="EMBL" id="MBI4595661.1"/>
    </source>
</evidence>
<dbReference type="Pfam" id="PF11563">
    <property type="entry name" value="Protoglobin"/>
    <property type="match status" value="1"/>
</dbReference>
<keyword evidence="6" id="KW-0175">Coiled coil</keyword>
<dbReference type="InterPro" id="IPR039379">
    <property type="entry name" value="Protoglobin_sensor_dom"/>
</dbReference>
<evidence type="ECO:0000256" key="1">
    <source>
        <dbReference type="ARBA" id="ARBA00000085"/>
    </source>
</evidence>
<dbReference type="CDD" id="cd01068">
    <property type="entry name" value="globin_sensor"/>
    <property type="match status" value="1"/>
</dbReference>
<dbReference type="FunFam" id="3.30.565.10:FF:000006">
    <property type="entry name" value="Sensor histidine kinase WalK"/>
    <property type="match status" value="1"/>
</dbReference>
<dbReference type="InterPro" id="IPR004358">
    <property type="entry name" value="Sig_transdc_His_kin-like_C"/>
</dbReference>
<dbReference type="EC" id="2.7.13.3" evidence="2"/>
<dbReference type="Gene3D" id="1.10.490.10">
    <property type="entry name" value="Globins"/>
    <property type="match status" value="1"/>
</dbReference>
<dbReference type="GO" id="GO:0000155">
    <property type="term" value="F:phosphorelay sensor kinase activity"/>
    <property type="evidence" value="ECO:0007669"/>
    <property type="project" value="InterPro"/>
</dbReference>
<dbReference type="SUPFAM" id="SSF46458">
    <property type="entry name" value="Globin-like"/>
    <property type="match status" value="1"/>
</dbReference>
<keyword evidence="3" id="KW-0597">Phosphoprotein</keyword>
<dbReference type="PANTHER" id="PTHR42878">
    <property type="entry name" value="TWO-COMPONENT HISTIDINE KINASE"/>
    <property type="match status" value="1"/>
</dbReference>
<organism evidence="8 9">
    <name type="scientific">Tectimicrobiota bacterium</name>
    <dbReference type="NCBI Taxonomy" id="2528274"/>
    <lineage>
        <taxon>Bacteria</taxon>
        <taxon>Pseudomonadati</taxon>
        <taxon>Nitrospinota/Tectimicrobiota group</taxon>
        <taxon>Candidatus Tectimicrobiota</taxon>
    </lineage>
</organism>
<dbReference type="Pfam" id="PF00512">
    <property type="entry name" value="HisKA"/>
    <property type="match status" value="1"/>
</dbReference>
<evidence type="ECO:0000256" key="4">
    <source>
        <dbReference type="ARBA" id="ARBA00022679"/>
    </source>
</evidence>
<dbReference type="PRINTS" id="PR00344">
    <property type="entry name" value="BCTRLSENSOR"/>
</dbReference>
<dbReference type="InterPro" id="IPR005467">
    <property type="entry name" value="His_kinase_dom"/>
</dbReference>
<comment type="caution">
    <text evidence="8">The sequence shown here is derived from an EMBL/GenBank/DDBJ whole genome shotgun (WGS) entry which is preliminary data.</text>
</comment>
<dbReference type="EMBL" id="JACQWF010000215">
    <property type="protein sequence ID" value="MBI4595661.1"/>
    <property type="molecule type" value="Genomic_DNA"/>
</dbReference>
<dbReference type="PROSITE" id="PS50109">
    <property type="entry name" value="HIS_KIN"/>
    <property type="match status" value="1"/>
</dbReference>
<protein>
    <recommendedName>
        <fullName evidence="2">histidine kinase</fullName>
        <ecNumber evidence="2">2.7.13.3</ecNumber>
    </recommendedName>
</protein>
<evidence type="ECO:0000259" key="7">
    <source>
        <dbReference type="PROSITE" id="PS50109"/>
    </source>
</evidence>
<dbReference type="GO" id="GO:0007234">
    <property type="term" value="P:osmosensory signaling via phosphorelay pathway"/>
    <property type="evidence" value="ECO:0007669"/>
    <property type="project" value="TreeGrafter"/>
</dbReference>